<dbReference type="AlphaFoldDB" id="A0A0F8YSX4"/>
<gene>
    <name evidence="1" type="ORF">LCGC14_2859430</name>
</gene>
<sequence length="55" mass="6558">MTREEAQQIVDKLAQKYIDQMRAAHTKRTIELAQQIEECQRQQELCAKRLRELDA</sequence>
<evidence type="ECO:0000313" key="1">
    <source>
        <dbReference type="EMBL" id="KKK76855.1"/>
    </source>
</evidence>
<name>A0A0F8YSX4_9ZZZZ</name>
<organism evidence="1">
    <name type="scientific">marine sediment metagenome</name>
    <dbReference type="NCBI Taxonomy" id="412755"/>
    <lineage>
        <taxon>unclassified sequences</taxon>
        <taxon>metagenomes</taxon>
        <taxon>ecological metagenomes</taxon>
    </lineage>
</organism>
<comment type="caution">
    <text evidence="1">The sequence shown here is derived from an EMBL/GenBank/DDBJ whole genome shotgun (WGS) entry which is preliminary data.</text>
</comment>
<dbReference type="EMBL" id="LAZR01055224">
    <property type="protein sequence ID" value="KKK76855.1"/>
    <property type="molecule type" value="Genomic_DNA"/>
</dbReference>
<protein>
    <submittedName>
        <fullName evidence="1">Uncharacterized protein</fullName>
    </submittedName>
</protein>
<proteinExistence type="predicted"/>
<reference evidence="1" key="1">
    <citation type="journal article" date="2015" name="Nature">
        <title>Complex archaea that bridge the gap between prokaryotes and eukaryotes.</title>
        <authorList>
            <person name="Spang A."/>
            <person name="Saw J.H."/>
            <person name="Jorgensen S.L."/>
            <person name="Zaremba-Niedzwiedzka K."/>
            <person name="Martijn J."/>
            <person name="Lind A.E."/>
            <person name="van Eijk R."/>
            <person name="Schleper C."/>
            <person name="Guy L."/>
            <person name="Ettema T.J."/>
        </authorList>
    </citation>
    <scope>NUCLEOTIDE SEQUENCE</scope>
</reference>
<accession>A0A0F8YSX4</accession>